<gene>
    <name evidence="3" type="ORF">ANE_LOCUS18114</name>
</gene>
<comment type="caution">
    <text evidence="3">The sequence shown here is derived from an EMBL/GenBank/DDBJ whole genome shotgun (WGS) entry which is preliminary data.</text>
</comment>
<protein>
    <recommendedName>
        <fullName evidence="5">CASP-like protein</fullName>
    </recommendedName>
</protein>
<dbReference type="AlphaFoldDB" id="A0A565C206"/>
<organism evidence="3 4">
    <name type="scientific">Arabis nemorensis</name>
    <dbReference type="NCBI Taxonomy" id="586526"/>
    <lineage>
        <taxon>Eukaryota</taxon>
        <taxon>Viridiplantae</taxon>
        <taxon>Streptophyta</taxon>
        <taxon>Embryophyta</taxon>
        <taxon>Tracheophyta</taxon>
        <taxon>Spermatophyta</taxon>
        <taxon>Magnoliopsida</taxon>
        <taxon>eudicotyledons</taxon>
        <taxon>Gunneridae</taxon>
        <taxon>Pentapetalae</taxon>
        <taxon>rosids</taxon>
        <taxon>malvids</taxon>
        <taxon>Brassicales</taxon>
        <taxon>Brassicaceae</taxon>
        <taxon>Arabideae</taxon>
        <taxon>Arabis</taxon>
    </lineage>
</organism>
<dbReference type="OrthoDB" id="1869498at2759"/>
<keyword evidence="4" id="KW-1185">Reference proteome</keyword>
<keyword evidence="2" id="KW-0472">Membrane</keyword>
<keyword evidence="2" id="KW-0812">Transmembrane</keyword>
<evidence type="ECO:0008006" key="5">
    <source>
        <dbReference type="Google" id="ProtNLM"/>
    </source>
</evidence>
<feature type="region of interest" description="Disordered" evidence="1">
    <location>
        <begin position="85"/>
        <end position="107"/>
    </location>
</feature>
<proteinExistence type="predicted"/>
<accession>A0A565C206</accession>
<sequence length="107" mass="11659">MKDHKDHVVVISYGPPQQGSVTASPISHQTPSVLTPSPFAYSVTTSTSRFSSRRPSVHVTGLVLRFISLVMCFGSALSLAVNVHRTSQSQRQRRPSSSSFASYPELL</sequence>
<evidence type="ECO:0000313" key="4">
    <source>
        <dbReference type="Proteomes" id="UP000489600"/>
    </source>
</evidence>
<feature type="transmembrane region" description="Helical" evidence="2">
    <location>
        <begin position="62"/>
        <end position="83"/>
    </location>
</feature>
<evidence type="ECO:0000256" key="2">
    <source>
        <dbReference type="SAM" id="Phobius"/>
    </source>
</evidence>
<dbReference type="EMBL" id="CABITT030000006">
    <property type="protein sequence ID" value="VVB07670.1"/>
    <property type="molecule type" value="Genomic_DNA"/>
</dbReference>
<dbReference type="Proteomes" id="UP000489600">
    <property type="component" value="Unassembled WGS sequence"/>
</dbReference>
<keyword evidence="2" id="KW-1133">Transmembrane helix</keyword>
<name>A0A565C206_9BRAS</name>
<evidence type="ECO:0000256" key="1">
    <source>
        <dbReference type="SAM" id="MobiDB-lite"/>
    </source>
</evidence>
<evidence type="ECO:0000313" key="3">
    <source>
        <dbReference type="EMBL" id="VVB07670.1"/>
    </source>
</evidence>
<feature type="compositionally biased region" description="Low complexity" evidence="1">
    <location>
        <begin position="87"/>
        <end position="99"/>
    </location>
</feature>
<reference evidence="3" key="1">
    <citation type="submission" date="2019-07" db="EMBL/GenBank/DDBJ databases">
        <authorList>
            <person name="Dittberner H."/>
        </authorList>
    </citation>
    <scope>NUCLEOTIDE SEQUENCE [LARGE SCALE GENOMIC DNA]</scope>
</reference>